<evidence type="ECO:0000313" key="1">
    <source>
        <dbReference type="EMBL" id="KAF2236794.1"/>
    </source>
</evidence>
<name>A0A6A6HF99_VIRVR</name>
<reference evidence="1" key="1">
    <citation type="journal article" date="2020" name="Stud. Mycol.">
        <title>101 Dothideomycetes genomes: a test case for predicting lifestyles and emergence of pathogens.</title>
        <authorList>
            <person name="Haridas S."/>
            <person name="Albert R."/>
            <person name="Binder M."/>
            <person name="Bloem J."/>
            <person name="Labutti K."/>
            <person name="Salamov A."/>
            <person name="Andreopoulos B."/>
            <person name="Baker S."/>
            <person name="Barry K."/>
            <person name="Bills G."/>
            <person name="Bluhm B."/>
            <person name="Cannon C."/>
            <person name="Castanera R."/>
            <person name="Culley D."/>
            <person name="Daum C."/>
            <person name="Ezra D."/>
            <person name="Gonzalez J."/>
            <person name="Henrissat B."/>
            <person name="Kuo A."/>
            <person name="Liang C."/>
            <person name="Lipzen A."/>
            <person name="Lutzoni F."/>
            <person name="Magnuson J."/>
            <person name="Mondo S."/>
            <person name="Nolan M."/>
            <person name="Ohm R."/>
            <person name="Pangilinan J."/>
            <person name="Park H.-J."/>
            <person name="Ramirez L."/>
            <person name="Alfaro M."/>
            <person name="Sun H."/>
            <person name="Tritt A."/>
            <person name="Yoshinaga Y."/>
            <person name="Zwiers L.-H."/>
            <person name="Turgeon B."/>
            <person name="Goodwin S."/>
            <person name="Spatafora J."/>
            <person name="Crous P."/>
            <person name="Grigoriev I."/>
        </authorList>
    </citation>
    <scope>NUCLEOTIDE SEQUENCE</scope>
    <source>
        <strain evidence="1">Tuck. ex Michener</strain>
    </source>
</reference>
<dbReference type="Proteomes" id="UP000800092">
    <property type="component" value="Unassembled WGS sequence"/>
</dbReference>
<dbReference type="OrthoDB" id="5322539at2759"/>
<proteinExistence type="predicted"/>
<gene>
    <name evidence="1" type="ORF">EV356DRAFT_51915</name>
</gene>
<accession>A0A6A6HF99</accession>
<sequence length="323" mass="35074">MAFIHLGFALYLNHKPADGSPGPITQTWLLVVVALISNIFGIAIDMSLGGAFTQYLWRHLRSRFLKASTINDLFSMRGDIFSKTITGDIASVFKSVKESGAWALLMMTIILWSKPIFSPFISAAITVKLSPATIGPSSTQVPIFDAADVGDGTVESINSKAFTYFESTEMDESHDAVQAPLSATCPNGRGSCPTSGEPLQALVQRTLLDNRIADLASPCGPNCTYTIIFDGPFLSCQTNTAPARMVNIQNGKPPAAYECSWANPINQNSKNTDANLVFTTRTANAIGEQNPNLWNLIEHRTTCTPSRASYTVLNNYTNNTQYT</sequence>
<organism evidence="1 2">
    <name type="scientific">Viridothelium virens</name>
    <name type="common">Speckled blister lichen</name>
    <name type="synonym">Trypethelium virens</name>
    <dbReference type="NCBI Taxonomy" id="1048519"/>
    <lineage>
        <taxon>Eukaryota</taxon>
        <taxon>Fungi</taxon>
        <taxon>Dikarya</taxon>
        <taxon>Ascomycota</taxon>
        <taxon>Pezizomycotina</taxon>
        <taxon>Dothideomycetes</taxon>
        <taxon>Dothideomycetes incertae sedis</taxon>
        <taxon>Trypetheliales</taxon>
        <taxon>Trypetheliaceae</taxon>
        <taxon>Viridothelium</taxon>
    </lineage>
</organism>
<keyword evidence="2" id="KW-1185">Reference proteome</keyword>
<dbReference type="PANTHER" id="PTHR35041:SF6">
    <property type="entry name" value="FORMYLMETHIONINE DEFORMYLASE-LIKE PROTEIN-RELATED"/>
    <property type="match status" value="1"/>
</dbReference>
<dbReference type="AlphaFoldDB" id="A0A6A6HF99"/>
<protein>
    <submittedName>
        <fullName evidence="1">Uncharacterized protein</fullName>
    </submittedName>
</protein>
<dbReference type="EMBL" id="ML991783">
    <property type="protein sequence ID" value="KAF2236794.1"/>
    <property type="molecule type" value="Genomic_DNA"/>
</dbReference>
<dbReference type="PANTHER" id="PTHR35041">
    <property type="entry name" value="MEDIATOR OF RNA POLYMERASE II TRANSCRIPTION SUBUNIT 1"/>
    <property type="match status" value="1"/>
</dbReference>
<evidence type="ECO:0000313" key="2">
    <source>
        <dbReference type="Proteomes" id="UP000800092"/>
    </source>
</evidence>